<protein>
    <recommendedName>
        <fullName evidence="9">Phospholipase D1</fullName>
        <ecNumber evidence="3">3.1.4.4</ecNumber>
    </recommendedName>
    <alternativeName>
        <fullName evidence="8">Choline phosphatase 1</fullName>
    </alternativeName>
    <alternativeName>
        <fullName evidence="10">Phosphatidylcholine-hydrolyzing phospholipase D1</fullName>
    </alternativeName>
</protein>
<evidence type="ECO:0000256" key="6">
    <source>
        <dbReference type="ARBA" id="ARBA00022963"/>
    </source>
</evidence>
<feature type="compositionally biased region" description="Polar residues" evidence="11">
    <location>
        <begin position="287"/>
        <end position="308"/>
    </location>
</feature>
<dbReference type="Gene3D" id="3.30.1520.10">
    <property type="entry name" value="Phox-like domain"/>
    <property type="match status" value="1"/>
</dbReference>
<dbReference type="SMART" id="SM00155">
    <property type="entry name" value="PLDc"/>
    <property type="match status" value="2"/>
</dbReference>
<feature type="region of interest" description="Disordered" evidence="11">
    <location>
        <begin position="1479"/>
        <end position="1564"/>
    </location>
</feature>
<dbReference type="PANTHER" id="PTHR18896">
    <property type="entry name" value="PHOSPHOLIPASE D"/>
    <property type="match status" value="1"/>
</dbReference>
<feature type="region of interest" description="Disordered" evidence="11">
    <location>
        <begin position="1"/>
        <end position="191"/>
    </location>
</feature>
<feature type="compositionally biased region" description="Basic residues" evidence="11">
    <location>
        <begin position="273"/>
        <end position="282"/>
    </location>
</feature>
<dbReference type="SUPFAM" id="SSF56024">
    <property type="entry name" value="Phospholipase D/nuclease"/>
    <property type="match status" value="2"/>
</dbReference>
<dbReference type="Pfam" id="PF13091">
    <property type="entry name" value="PLDc_2"/>
    <property type="match status" value="1"/>
</dbReference>
<evidence type="ECO:0000256" key="5">
    <source>
        <dbReference type="ARBA" id="ARBA00022801"/>
    </source>
</evidence>
<evidence type="ECO:0000256" key="1">
    <source>
        <dbReference type="ARBA" id="ARBA00000798"/>
    </source>
</evidence>
<feature type="domain" description="PLD phosphodiesterase" evidence="12">
    <location>
        <begin position="1261"/>
        <end position="1288"/>
    </location>
</feature>
<dbReference type="PROSITE" id="PS50035">
    <property type="entry name" value="PLD"/>
    <property type="match status" value="2"/>
</dbReference>
<dbReference type="RefSeq" id="XP_010761269.1">
    <property type="nucleotide sequence ID" value="XM_010762967.1"/>
</dbReference>
<evidence type="ECO:0000313" key="13">
    <source>
        <dbReference type="EMBL" id="EEH49862.2"/>
    </source>
</evidence>
<feature type="compositionally biased region" description="Polar residues" evidence="11">
    <location>
        <begin position="209"/>
        <end position="219"/>
    </location>
</feature>
<dbReference type="InterPro" id="IPR025202">
    <property type="entry name" value="PLD-like_dom"/>
</dbReference>
<dbReference type="STRING" id="502780.C1GFA5"/>
<evidence type="ECO:0000256" key="3">
    <source>
        <dbReference type="ARBA" id="ARBA00012027"/>
    </source>
</evidence>
<keyword evidence="4" id="KW-0677">Repeat</keyword>
<dbReference type="KEGG" id="pbn:PADG_05941"/>
<evidence type="ECO:0000256" key="11">
    <source>
        <dbReference type="SAM" id="MobiDB-lite"/>
    </source>
</evidence>
<keyword evidence="7" id="KW-0443">Lipid metabolism</keyword>
<dbReference type="GO" id="GO:0009395">
    <property type="term" value="P:phospholipid catabolic process"/>
    <property type="evidence" value="ECO:0007669"/>
    <property type="project" value="TreeGrafter"/>
</dbReference>
<sequence length="1871" mass="211806">MGESSTPSMSEEPPRTSSPRRSNIPENLKLTVPDGSSPKVVNLPQPPNDELRESSSSAPTRSDLNGSNGAHVIRRKPVVLGPAFEPSRSTPSERNIENAAESDIPDRQGDAVTQPKPSSVPSRNPSGRSSKTKQKKAPGFSTPQGRRSVQFARTASGNEGEGEEQGEGEGVPHSQASSIGPEDGDLLSKDRRLHSSLFSKLKAFAASPSFPTHNRTASGMTIGDEPMEPRPLGGTASPRSERGDFRFPNTLEEEGSEMDADAESSSGEQAAGIRKKKRKIRRPPATGSRTAPSTPKSSIRPQFPSRGSFTPGDSFRGGHFSRRADTNAVPPQVREGFSEDEGRERLKRDNMWRRRNGWLQSARGLSYSGPSRPEGRGSQDEKRHSNFRRLAGFGGQSDNPDGIAATWRRHKGERGTSLSAQKWRQIKAGLKMIGQRKKVETTVDHVKSAELLAELASGIPAALLLASMFQRDEHGSRRIPILLEQLKVHITDSKFDPHSNDRHLVFRIELEYGSGMTRMKWVIHRTLRDFANLHIKYKLQIGTQRYIQLKAHDTTHPLPHFPRSAFPYLRGVRDLESEGEEEADDVGDETAAEGTSGNERANKKKKRRSSFGISRRRSSLTAPAESGASGALEPGVVRPASIGGGAVKRESYPERQRKKLEIYLQQMIRFLIFRPDSNRLCKFLELSALGVRLAAEGSYHGKEGFLVIQSSKGLDFRRALNPSMIKSRHSPKWFLVRHSYVVCVDSPEGMNIYDVFLVDPFFQIQPQKVRLRDQKPKQLAQSAKESAAHPQHHTLKLQNSERKLRLLARNERQLHQFEDSIRFMVDNTPWSKPNRFDSFAPVRQKCFAQWLVDGRDYMWVVSRAINQAKDVIYIHDWWLSPELYMRRPAAISQKWRLDRLLQRKAQEGVKVFVIMYRNINSAIPIDSEYSKFSLLDLHPNIFVQRSPNQFRQNTFFWAHHEKLCLVDHTLAFIGGIDLCFGRWDTPQHLVTDDKLTGFELTDVPKDADHCQLWPGKDYSNPRIQDFYDLDKPYEEMYDREVVPRMPWHDISMHIVGQPARDLTRHFVQRWNYILRQRKPTRPTPFLLPPPDFNPADLESLGLDGTCEVQILRSSSTWSTGTSDVTEHSIMNAYLKTIELSDHFVYIENQFFVTSCEIEGKKIENRIGDALVERIIRAARNDEDWRAVILIPLMPGFQNQVDTEGGTSVRLIMQCQYRSICRGETSIFGRLRAAGIEPEDYIQFFSLRSWGKIGPRKLLVTEQLYIHAKCMVVDDRVAIIGSANINERSMLGSRDSECAAIVRDTDLLWSTMGGKPYLVGRFSHTLRMRLMREHIGIDVDEIMEQAVELDNEMAKSNGQAEPNIPHNYSDEMLDHGYDEATEKRDERELLERRHRIQDEFLARSEELHSFNHDVDWEQANNPNLKSNKKLTEDSRIMRNEDHKKDLEGLGVDQMKLIQEAGQGDGRDSFMVGDRVEVLAQGSSVDGKPGRGKSKLRKVSPSQIGGEQDKNEEVPPPTANSFGRSVSSSRPTTQPAPNDLPTTVDHHSQHDAQDYSGDTHPLSSDINRPIVDKDCMRDPLSDTFYLDIWQTIAENNTKLYRSVFRCMPDNEVKTWKEYKEYTAYAERFADMQNSQYYKNVKTHPEATAQSGPPGNSGVAGSTLGKVGDGLKEKITGTVSNEAAAQAELKHWASEANKAQIEREQLELSQQETGISMGEKDPLKATETKSTNSSYNVDGTVQSIPETEKSPQKPADGSLQPNATQPQRRRRRATTRSSRREFHASDDIISKAEAEELMNSVQGHLIVWPYEWLVAFLEDPKTASALQILGKTWQTNFLIVAYIGWSEKNKEETGYTRWTRYLLWKYSEFPTYFP</sequence>
<dbReference type="eggNOG" id="KOG1329">
    <property type="taxonomic scope" value="Eukaryota"/>
</dbReference>
<dbReference type="CDD" id="cd01254">
    <property type="entry name" value="PH_PLD"/>
    <property type="match status" value="1"/>
</dbReference>
<accession>C1GFA5</accession>
<dbReference type="VEuPathDB" id="FungiDB:PADG_05941"/>
<feature type="compositionally biased region" description="Polar residues" evidence="11">
    <location>
        <begin position="1517"/>
        <end position="1534"/>
    </location>
</feature>
<dbReference type="SUPFAM" id="SSF64268">
    <property type="entry name" value="PX domain"/>
    <property type="match status" value="1"/>
</dbReference>
<organism evidence="13 14">
    <name type="scientific">Paracoccidioides brasiliensis (strain Pb18)</name>
    <dbReference type="NCBI Taxonomy" id="502780"/>
    <lineage>
        <taxon>Eukaryota</taxon>
        <taxon>Fungi</taxon>
        <taxon>Dikarya</taxon>
        <taxon>Ascomycota</taxon>
        <taxon>Pezizomycotina</taxon>
        <taxon>Eurotiomycetes</taxon>
        <taxon>Eurotiomycetidae</taxon>
        <taxon>Onygenales</taxon>
        <taxon>Ajellomycetaceae</taxon>
        <taxon>Paracoccidioides</taxon>
    </lineage>
</organism>
<evidence type="ECO:0000256" key="10">
    <source>
        <dbReference type="ARBA" id="ARBA00079280"/>
    </source>
</evidence>
<dbReference type="PANTHER" id="PTHR18896:SF76">
    <property type="entry name" value="PHOSPHOLIPASE"/>
    <property type="match status" value="1"/>
</dbReference>
<comment type="similarity">
    <text evidence="2">Belongs to the phospholipase D family.</text>
</comment>
<feature type="domain" description="PLD phosphodiesterase" evidence="12">
    <location>
        <begin position="955"/>
        <end position="982"/>
    </location>
</feature>
<dbReference type="HOGENOM" id="CLU_000690_0_1_1"/>
<proteinExistence type="inferred from homology"/>
<keyword evidence="14" id="KW-1185">Reference proteome</keyword>
<dbReference type="InterPro" id="IPR036871">
    <property type="entry name" value="PX_dom_sf"/>
</dbReference>
<evidence type="ECO:0000256" key="2">
    <source>
        <dbReference type="ARBA" id="ARBA00008664"/>
    </source>
</evidence>
<dbReference type="CDD" id="cd09138">
    <property type="entry name" value="PLDc_vPLD1_2_yPLD_like_1"/>
    <property type="match status" value="1"/>
</dbReference>
<evidence type="ECO:0000256" key="8">
    <source>
        <dbReference type="ARBA" id="ARBA00042228"/>
    </source>
</evidence>
<feature type="region of interest" description="Disordered" evidence="11">
    <location>
        <begin position="1417"/>
        <end position="1438"/>
    </location>
</feature>
<dbReference type="GeneID" id="22584781"/>
<feature type="region of interest" description="Disordered" evidence="11">
    <location>
        <begin position="203"/>
        <end position="343"/>
    </location>
</feature>
<dbReference type="Pfam" id="PF00614">
    <property type="entry name" value="PLDc"/>
    <property type="match status" value="1"/>
</dbReference>
<feature type="compositionally biased region" description="Basic and acidic residues" evidence="11">
    <location>
        <begin position="373"/>
        <end position="383"/>
    </location>
</feature>
<keyword evidence="6" id="KW-0442">Lipid degradation</keyword>
<reference evidence="13 14" key="1">
    <citation type="journal article" date="2011" name="PLoS Genet.">
        <title>Comparative genomic analysis of human fungal pathogens causing paracoccidioidomycosis.</title>
        <authorList>
            <person name="Desjardins C.A."/>
            <person name="Champion M.D."/>
            <person name="Holder J.W."/>
            <person name="Muszewska A."/>
            <person name="Goldberg J."/>
            <person name="Bailao A.M."/>
            <person name="Brigido M.M."/>
            <person name="Ferreira M.E."/>
            <person name="Garcia A.M."/>
            <person name="Grynberg M."/>
            <person name="Gujja S."/>
            <person name="Heiman D.I."/>
            <person name="Henn M.R."/>
            <person name="Kodira C.D."/>
            <person name="Leon-Narvaez H."/>
            <person name="Longo L.V."/>
            <person name="Ma L.J."/>
            <person name="Malavazi I."/>
            <person name="Matsuo A.L."/>
            <person name="Morais F.V."/>
            <person name="Pereira M."/>
            <person name="Rodriguez-Brito S."/>
            <person name="Sakthikumar S."/>
            <person name="Salem-Izacc S.M."/>
            <person name="Sykes S.M."/>
            <person name="Teixeira M.M."/>
            <person name="Vallejo M.C."/>
            <person name="Walter M.E."/>
            <person name="Yandava C."/>
            <person name="Young S."/>
            <person name="Zeng Q."/>
            <person name="Zucker J."/>
            <person name="Felipe M.S."/>
            <person name="Goldman G.H."/>
            <person name="Haas B.J."/>
            <person name="McEwen J.G."/>
            <person name="Nino-Vega G."/>
            <person name="Puccia R."/>
            <person name="San-Blas G."/>
            <person name="Soares C.M."/>
            <person name="Birren B.W."/>
            <person name="Cuomo C.A."/>
        </authorList>
    </citation>
    <scope>NUCLEOTIDE SEQUENCE [LARGE SCALE GENOMIC DNA]</scope>
    <source>
        <strain evidence="13 14">Pb18</strain>
    </source>
</reference>
<feature type="compositionally biased region" description="Acidic residues" evidence="11">
    <location>
        <begin position="251"/>
        <end position="262"/>
    </location>
</feature>
<feature type="compositionally biased region" description="Polar residues" evidence="11">
    <location>
        <begin position="54"/>
        <end position="68"/>
    </location>
</feature>
<evidence type="ECO:0000256" key="7">
    <source>
        <dbReference type="ARBA" id="ARBA00023098"/>
    </source>
</evidence>
<dbReference type="InParanoid" id="C1GFA5"/>
<dbReference type="GO" id="GO:0004630">
    <property type="term" value="F:phospholipase D activity"/>
    <property type="evidence" value="ECO:0007669"/>
    <property type="project" value="UniProtKB-EC"/>
</dbReference>
<dbReference type="OMA" id="DSLWTKH"/>
<gene>
    <name evidence="13" type="ORF">PADG_05941</name>
</gene>
<dbReference type="Proteomes" id="UP000001628">
    <property type="component" value="Unassembled WGS sequence"/>
</dbReference>
<dbReference type="EMBL" id="KN275963">
    <property type="protein sequence ID" value="EEH49862.2"/>
    <property type="molecule type" value="Genomic_DNA"/>
</dbReference>
<feature type="compositionally biased region" description="Polar residues" evidence="11">
    <location>
        <begin position="115"/>
        <end position="129"/>
    </location>
</feature>
<dbReference type="FunCoup" id="C1GFA5">
    <property type="interactions" value="120"/>
</dbReference>
<feature type="region of interest" description="Disordered" evidence="11">
    <location>
        <begin position="1706"/>
        <end position="1782"/>
    </location>
</feature>
<evidence type="ECO:0000313" key="14">
    <source>
        <dbReference type="Proteomes" id="UP000001628"/>
    </source>
</evidence>
<evidence type="ECO:0000256" key="4">
    <source>
        <dbReference type="ARBA" id="ARBA00022737"/>
    </source>
</evidence>
<feature type="region of interest" description="Disordered" evidence="11">
    <location>
        <begin position="773"/>
        <end position="795"/>
    </location>
</feature>
<keyword evidence="5" id="KW-0378">Hydrolase</keyword>
<dbReference type="GO" id="GO:0035091">
    <property type="term" value="F:phosphatidylinositol binding"/>
    <property type="evidence" value="ECO:0007669"/>
    <property type="project" value="InterPro"/>
</dbReference>
<feature type="compositionally biased region" description="Basic and acidic residues" evidence="11">
    <location>
        <begin position="1428"/>
        <end position="1438"/>
    </location>
</feature>
<name>C1GFA5_PARBD</name>
<feature type="region of interest" description="Disordered" evidence="11">
    <location>
        <begin position="1642"/>
        <end position="1662"/>
    </location>
</feature>
<evidence type="ECO:0000259" key="12">
    <source>
        <dbReference type="PROSITE" id="PS50035"/>
    </source>
</evidence>
<dbReference type="CDD" id="cd06093">
    <property type="entry name" value="PX_domain"/>
    <property type="match status" value="1"/>
</dbReference>
<dbReference type="InterPro" id="IPR001736">
    <property type="entry name" value="PLipase_D/transphosphatidylase"/>
</dbReference>
<dbReference type="Gene3D" id="3.30.870.10">
    <property type="entry name" value="Endonuclease Chain A"/>
    <property type="match status" value="2"/>
</dbReference>
<dbReference type="OrthoDB" id="14911at2759"/>
<dbReference type="CDD" id="cd09141">
    <property type="entry name" value="PLDc_vPLD1_2_yPLD_like_2"/>
    <property type="match status" value="1"/>
</dbReference>
<feature type="compositionally biased region" description="Basic and acidic residues" evidence="11">
    <location>
        <begin position="1715"/>
        <end position="1724"/>
    </location>
</feature>
<dbReference type="InterPro" id="IPR015679">
    <property type="entry name" value="PLipase_D_fam"/>
</dbReference>
<feature type="compositionally biased region" description="Low complexity" evidence="11">
    <location>
        <begin position="1"/>
        <end position="22"/>
    </location>
</feature>
<feature type="compositionally biased region" description="Polar residues" evidence="11">
    <location>
        <begin position="141"/>
        <end position="156"/>
    </location>
</feature>
<feature type="region of interest" description="Disordered" evidence="11">
    <location>
        <begin position="577"/>
        <end position="636"/>
    </location>
</feature>
<dbReference type="FunFam" id="3.30.870.10:FF:000011">
    <property type="entry name" value="Phospholipase"/>
    <property type="match status" value="1"/>
</dbReference>
<feature type="region of interest" description="Disordered" evidence="11">
    <location>
        <begin position="362"/>
        <end position="383"/>
    </location>
</feature>
<evidence type="ECO:0000256" key="9">
    <source>
        <dbReference type="ARBA" id="ARBA00074658"/>
    </source>
</evidence>
<dbReference type="EC" id="3.1.4.4" evidence="3"/>
<comment type="catalytic activity">
    <reaction evidence="1">
        <text>a 1,2-diacyl-sn-glycero-3-phosphocholine + H2O = a 1,2-diacyl-sn-glycero-3-phosphate + choline + H(+)</text>
        <dbReference type="Rhea" id="RHEA:14445"/>
        <dbReference type="ChEBI" id="CHEBI:15354"/>
        <dbReference type="ChEBI" id="CHEBI:15377"/>
        <dbReference type="ChEBI" id="CHEBI:15378"/>
        <dbReference type="ChEBI" id="CHEBI:57643"/>
        <dbReference type="ChEBI" id="CHEBI:58608"/>
        <dbReference type="EC" id="3.1.4.4"/>
    </reaction>
</comment>
<feature type="compositionally biased region" description="Polar residues" evidence="11">
    <location>
        <begin position="1725"/>
        <end position="1742"/>
    </location>
</feature>
<feature type="compositionally biased region" description="Acidic residues" evidence="11">
    <location>
        <begin position="577"/>
        <end position="591"/>
    </location>
</feature>
<feature type="compositionally biased region" description="Basic and acidic residues" evidence="11">
    <location>
        <begin position="1542"/>
        <end position="1551"/>
    </location>
</feature>
<feature type="compositionally biased region" description="Basic residues" evidence="11">
    <location>
        <begin position="602"/>
        <end position="618"/>
    </location>
</feature>